<feature type="transmembrane region" description="Helical" evidence="8">
    <location>
        <begin position="288"/>
        <end position="306"/>
    </location>
</feature>
<feature type="transmembrane region" description="Helical" evidence="8">
    <location>
        <begin position="255"/>
        <end position="276"/>
    </location>
</feature>
<dbReference type="GO" id="GO:0140359">
    <property type="term" value="F:ABC-type transporter activity"/>
    <property type="evidence" value="ECO:0007669"/>
    <property type="project" value="InterPro"/>
</dbReference>
<keyword evidence="11" id="KW-1185">Reference proteome</keyword>
<dbReference type="PROSITE" id="PS51012">
    <property type="entry name" value="ABC_TM2"/>
    <property type="match status" value="1"/>
</dbReference>
<evidence type="ECO:0000256" key="6">
    <source>
        <dbReference type="ARBA" id="ARBA00022989"/>
    </source>
</evidence>
<evidence type="ECO:0000256" key="3">
    <source>
        <dbReference type="ARBA" id="ARBA00022448"/>
    </source>
</evidence>
<keyword evidence="5 8" id="KW-0812">Transmembrane</keyword>
<keyword evidence="3 8" id="KW-0813">Transport</keyword>
<keyword evidence="7 8" id="KW-0472">Membrane</keyword>
<dbReference type="Pfam" id="PF12698">
    <property type="entry name" value="ABC2_membrane_3"/>
    <property type="match status" value="1"/>
</dbReference>
<accession>A0A173WFF9</accession>
<organism evidence="10 11">
    <name type="scientific">Mitsuokella jalaludinii</name>
    <dbReference type="NCBI Taxonomy" id="187979"/>
    <lineage>
        <taxon>Bacteria</taxon>
        <taxon>Bacillati</taxon>
        <taxon>Bacillota</taxon>
        <taxon>Negativicutes</taxon>
        <taxon>Selenomonadales</taxon>
        <taxon>Selenomonadaceae</taxon>
        <taxon>Mitsuokella</taxon>
    </lineage>
</organism>
<dbReference type="OrthoDB" id="9776218at2"/>
<dbReference type="PANTHER" id="PTHR30294:SF44">
    <property type="entry name" value="MULTIDRUG ABC TRANSPORTER PERMEASE YBHR-RELATED"/>
    <property type="match status" value="1"/>
</dbReference>
<feature type="domain" description="ABC transmembrane type-2" evidence="9">
    <location>
        <begin position="124"/>
        <end position="370"/>
    </location>
</feature>
<dbReference type="PANTHER" id="PTHR30294">
    <property type="entry name" value="MEMBRANE COMPONENT OF ABC TRANSPORTER YHHJ-RELATED"/>
    <property type="match status" value="1"/>
</dbReference>
<proteinExistence type="inferred from homology"/>
<evidence type="ECO:0000256" key="5">
    <source>
        <dbReference type="ARBA" id="ARBA00022692"/>
    </source>
</evidence>
<evidence type="ECO:0000256" key="4">
    <source>
        <dbReference type="ARBA" id="ARBA00022475"/>
    </source>
</evidence>
<dbReference type="InterPro" id="IPR051449">
    <property type="entry name" value="ABC-2_transporter_component"/>
</dbReference>
<comment type="caution">
    <text evidence="8">Lacks conserved residue(s) required for the propagation of feature annotation.</text>
</comment>
<dbReference type="STRING" id="187979.ERS852385_00234"/>
<keyword evidence="4 8" id="KW-1003">Cell membrane</keyword>
<feature type="transmembrane region" description="Helical" evidence="8">
    <location>
        <begin position="179"/>
        <end position="201"/>
    </location>
</feature>
<name>A0A173WFF9_9FIRM</name>
<dbReference type="InterPro" id="IPR000412">
    <property type="entry name" value="ABC_2_transport"/>
</dbReference>
<dbReference type="GO" id="GO:0043190">
    <property type="term" value="C:ATP-binding cassette (ABC) transporter complex"/>
    <property type="evidence" value="ECO:0007669"/>
    <property type="project" value="InterPro"/>
</dbReference>
<protein>
    <recommendedName>
        <fullName evidence="8">Transport permease protein</fullName>
    </recommendedName>
</protein>
<dbReference type="RefSeq" id="WP_055160020.1">
    <property type="nucleotide sequence ID" value="NZ_CABIWZ010000001.1"/>
</dbReference>
<evidence type="ECO:0000256" key="7">
    <source>
        <dbReference type="ARBA" id="ARBA00023136"/>
    </source>
</evidence>
<dbReference type="EMBL" id="CYYU01000001">
    <property type="protein sequence ID" value="CUN38211.1"/>
    <property type="molecule type" value="Genomic_DNA"/>
</dbReference>
<feature type="transmembrane region" description="Helical" evidence="8">
    <location>
        <begin position="345"/>
        <end position="367"/>
    </location>
</feature>
<sequence length="372" mass="41282">MNISLQRFLRHLYFLCQKELLSLFKDPRMRIQLVMPVIIEGFLFGYAANYNIEEVPYAVVDNSGTASSRDFLAHIEAAPTFSCTAVCGNVQEVSELIDAGEILGAVVVPEDFEKKLLHGGQAPVQVITDGRNPMIASMVTNYIAHIAADWSAAGGFAHETVTIETRTWFNPNQLSRWTFLPSFLAMIAFVQVMFLAGLSIAEEREQGTFDQLLVTPFSPTEILIGKATPPVIVGLFQAAMVFLIARFWFEVPFAGNLFTLLLTLFIFMVSTTGLGLSISSVAKNMQQVLVYLLVLMIPMVLLSGLVTPIHNMPEFLQIITYADPMRFVIDAVRRIYLEGAGLCDIAWDFVPMLAVAAVTMPLAGWLFRHKTT</sequence>
<feature type="transmembrane region" description="Helical" evidence="8">
    <location>
        <begin position="231"/>
        <end position="249"/>
    </location>
</feature>
<dbReference type="Gene3D" id="3.40.1710.10">
    <property type="entry name" value="abc type-2 transporter like domain"/>
    <property type="match status" value="1"/>
</dbReference>
<keyword evidence="6 8" id="KW-1133">Transmembrane helix</keyword>
<evidence type="ECO:0000313" key="10">
    <source>
        <dbReference type="EMBL" id="CUN38211.1"/>
    </source>
</evidence>
<evidence type="ECO:0000256" key="1">
    <source>
        <dbReference type="ARBA" id="ARBA00004651"/>
    </source>
</evidence>
<comment type="subcellular location">
    <subcellularLocation>
        <location evidence="1 8">Cell membrane</location>
        <topology evidence="1 8">Multi-pass membrane protein</topology>
    </subcellularLocation>
</comment>
<dbReference type="InterPro" id="IPR047817">
    <property type="entry name" value="ABC2_TM_bact-type"/>
</dbReference>
<reference evidence="10 11" key="1">
    <citation type="submission" date="2015-09" db="EMBL/GenBank/DDBJ databases">
        <authorList>
            <consortium name="Pathogen Informatics"/>
        </authorList>
    </citation>
    <scope>NUCLEOTIDE SEQUENCE [LARGE SCALE GENOMIC DNA]</scope>
    <source>
        <strain evidence="10 11">2789STDY5608828</strain>
    </source>
</reference>
<dbReference type="InterPro" id="IPR013525">
    <property type="entry name" value="ABC2_TM"/>
</dbReference>
<comment type="similarity">
    <text evidence="2 8">Belongs to the ABC-2 integral membrane protein family.</text>
</comment>
<evidence type="ECO:0000313" key="11">
    <source>
        <dbReference type="Proteomes" id="UP000095546"/>
    </source>
</evidence>
<evidence type="ECO:0000256" key="2">
    <source>
        <dbReference type="ARBA" id="ARBA00007783"/>
    </source>
</evidence>
<evidence type="ECO:0000259" key="9">
    <source>
        <dbReference type="PROSITE" id="PS51012"/>
    </source>
</evidence>
<gene>
    <name evidence="10" type="primary">ybhR_1</name>
    <name evidence="10" type="ORF">ERS852385_00234</name>
</gene>
<dbReference type="AlphaFoldDB" id="A0A173WFF9"/>
<dbReference type="eggNOG" id="COG0842">
    <property type="taxonomic scope" value="Bacteria"/>
</dbReference>
<evidence type="ECO:0000256" key="8">
    <source>
        <dbReference type="RuleBase" id="RU361157"/>
    </source>
</evidence>
<dbReference type="PRINTS" id="PR00164">
    <property type="entry name" value="ABC2TRNSPORT"/>
</dbReference>
<dbReference type="Proteomes" id="UP000095546">
    <property type="component" value="Unassembled WGS sequence"/>
</dbReference>